<evidence type="ECO:0000256" key="1">
    <source>
        <dbReference type="SAM" id="MobiDB-lite"/>
    </source>
</evidence>
<keyword evidence="3" id="KW-1185">Reference proteome</keyword>
<evidence type="ECO:0000313" key="2">
    <source>
        <dbReference type="EMBL" id="RNB59052.1"/>
    </source>
</evidence>
<dbReference type="Proteomes" id="UP000268829">
    <property type="component" value="Unassembled WGS sequence"/>
</dbReference>
<comment type="caution">
    <text evidence="2">The sequence shown here is derived from an EMBL/GenBank/DDBJ whole genome shotgun (WGS) entry which is preliminary data.</text>
</comment>
<gene>
    <name evidence="2" type="ORF">EDM57_06145</name>
</gene>
<organism evidence="2 3">
    <name type="scientific">Brevibacillus gelatini</name>
    <dbReference type="NCBI Taxonomy" id="1655277"/>
    <lineage>
        <taxon>Bacteria</taxon>
        <taxon>Bacillati</taxon>
        <taxon>Bacillota</taxon>
        <taxon>Bacilli</taxon>
        <taxon>Bacillales</taxon>
        <taxon>Paenibacillaceae</taxon>
        <taxon>Brevibacillus</taxon>
    </lineage>
</organism>
<proteinExistence type="predicted"/>
<name>A0A3M8B6Y9_9BACL</name>
<sequence>MTGQLYGGDQHFLKSPVETDAAKASASRREKTDLPTKIWKGRREAAIHKKKAHTFTDRT</sequence>
<evidence type="ECO:0000313" key="3">
    <source>
        <dbReference type="Proteomes" id="UP000268829"/>
    </source>
</evidence>
<dbReference type="AlphaFoldDB" id="A0A3M8B6Y9"/>
<accession>A0A3M8B6Y9</accession>
<dbReference type="EMBL" id="RHHS01000015">
    <property type="protein sequence ID" value="RNB59052.1"/>
    <property type="molecule type" value="Genomic_DNA"/>
</dbReference>
<protein>
    <submittedName>
        <fullName evidence="2">Uncharacterized protein</fullName>
    </submittedName>
</protein>
<reference evidence="2 3" key="1">
    <citation type="submission" date="2018-10" db="EMBL/GenBank/DDBJ databases">
        <title>Phylogenomics of Brevibacillus.</title>
        <authorList>
            <person name="Dunlap C."/>
        </authorList>
    </citation>
    <scope>NUCLEOTIDE SEQUENCE [LARGE SCALE GENOMIC DNA]</scope>
    <source>
        <strain evidence="2 3">DSM 100115</strain>
    </source>
</reference>
<feature type="region of interest" description="Disordered" evidence="1">
    <location>
        <begin position="1"/>
        <end position="35"/>
    </location>
</feature>